<sequence>MQLNQLLKSMMRMPKTWAECVENLLSRIKATKRSLSSQSSFEETGEAPDEDAIKIHVPSEKSSSPTTTRASIKPRKKRAKTSHTTRPAELLDAEDVEYPNTNQAPDAPSAEPNPRETPGTAPNDNTSSGNVGNTDHDNSNVAASNTKADSSQTPAAPSTGEDPPQNDQTAPPPVPTPNPNTHIQPPPSDQASSNINQPPNESHTNDQREPPPNTTGQDSTNHNNSTPAKTNTSTDGTQSAPAPPEEETPAAPSSTTTTTNLTIIKSADVRIKVIHLHQNESKGKTTWNQYQTYWKCLANLIEFRSQSLQAVPPSTSDFHFHRAPCTYASWIKTISSLSDKFLCFSPNDQWYCPDILDFALLTSFAGKEKTVAPNEYISVSSKTTHPESNLVRFLYRLHTPPPSAISQWAKLIAASVEVMAHELYKPQAPKVVEGGDQLVQGVEVLNYLEFLKKNSSTFIQEEHTNNPDSQVTEVVTERSHSTEILHEFCNLIIDVVMGYVILQTHALSPPPLSTNQRKKNSRQTRSSPRNASQQLITQENTSGELTRAREESSLQLTAFQNRHNFQPLVFFLIGGVRGLFLVSKNHRNAPLADCMSFAQAMSVIHQHSKTARTPQEPVWKNLSAYLVELFQPSLKTPNRIVPLANPPNPHKLAHAITTDFLSYWSQTQPSSPFIIPHSTRQITEK</sequence>
<reference evidence="2 3" key="1">
    <citation type="submission" date="2015-08" db="EMBL/GenBank/DDBJ databases">
        <title>Next Generation Sequencing and Analysis of the Genome of Puccinia sorghi L Schw, the Causal Agent of Maize Common Rust.</title>
        <authorList>
            <person name="Rochi L."/>
            <person name="Burguener G."/>
            <person name="Darino M."/>
            <person name="Turjanski A."/>
            <person name="Kreff E."/>
            <person name="Dieguez M.J."/>
            <person name="Sacco F."/>
        </authorList>
    </citation>
    <scope>NUCLEOTIDE SEQUENCE [LARGE SCALE GENOMIC DNA]</scope>
    <source>
        <strain evidence="2 3">RO10H11247</strain>
    </source>
</reference>
<feature type="compositionally biased region" description="Polar residues" evidence="1">
    <location>
        <begin position="33"/>
        <end position="42"/>
    </location>
</feature>
<proteinExistence type="predicted"/>
<feature type="compositionally biased region" description="Pro residues" evidence="1">
    <location>
        <begin position="170"/>
        <end position="188"/>
    </location>
</feature>
<dbReference type="EMBL" id="LAVV01000111">
    <property type="protein sequence ID" value="KNZ64620.1"/>
    <property type="molecule type" value="Genomic_DNA"/>
</dbReference>
<feature type="compositionally biased region" description="Polar residues" evidence="1">
    <location>
        <begin position="189"/>
        <end position="202"/>
    </location>
</feature>
<feature type="compositionally biased region" description="Polar residues" evidence="1">
    <location>
        <begin position="120"/>
        <end position="156"/>
    </location>
</feature>
<feature type="region of interest" description="Disordered" evidence="1">
    <location>
        <begin position="31"/>
        <end position="259"/>
    </location>
</feature>
<feature type="compositionally biased region" description="Polar residues" evidence="1">
    <location>
        <begin position="523"/>
        <end position="544"/>
    </location>
</feature>
<accession>A0A0L6VWG6</accession>
<keyword evidence="3" id="KW-1185">Reference proteome</keyword>
<organism evidence="2 3">
    <name type="scientific">Puccinia sorghi</name>
    <dbReference type="NCBI Taxonomy" id="27349"/>
    <lineage>
        <taxon>Eukaryota</taxon>
        <taxon>Fungi</taxon>
        <taxon>Dikarya</taxon>
        <taxon>Basidiomycota</taxon>
        <taxon>Pucciniomycotina</taxon>
        <taxon>Pucciniomycetes</taxon>
        <taxon>Pucciniales</taxon>
        <taxon>Pucciniaceae</taxon>
        <taxon>Puccinia</taxon>
    </lineage>
</organism>
<dbReference type="OrthoDB" id="2505140at2759"/>
<feature type="compositionally biased region" description="Polar residues" evidence="1">
    <location>
        <begin position="214"/>
        <end position="238"/>
    </location>
</feature>
<comment type="caution">
    <text evidence="2">The sequence shown here is derived from an EMBL/GenBank/DDBJ whole genome shotgun (WGS) entry which is preliminary data.</text>
</comment>
<feature type="compositionally biased region" description="Low complexity" evidence="1">
    <location>
        <begin position="249"/>
        <end position="259"/>
    </location>
</feature>
<name>A0A0L6VWG6_9BASI</name>
<dbReference type="Proteomes" id="UP000037035">
    <property type="component" value="Unassembled WGS sequence"/>
</dbReference>
<gene>
    <name evidence="2" type="ORF">VP01_100g14</name>
</gene>
<protein>
    <submittedName>
        <fullName evidence="2">Uncharacterized protein</fullName>
    </submittedName>
</protein>
<dbReference type="AlphaFoldDB" id="A0A0L6VWG6"/>
<evidence type="ECO:0000313" key="2">
    <source>
        <dbReference type="EMBL" id="KNZ64620.1"/>
    </source>
</evidence>
<feature type="region of interest" description="Disordered" evidence="1">
    <location>
        <begin position="510"/>
        <end position="549"/>
    </location>
</feature>
<feature type="compositionally biased region" description="Polar residues" evidence="1">
    <location>
        <begin position="60"/>
        <end position="70"/>
    </location>
</feature>
<evidence type="ECO:0000313" key="3">
    <source>
        <dbReference type="Proteomes" id="UP000037035"/>
    </source>
</evidence>
<evidence type="ECO:0000256" key="1">
    <source>
        <dbReference type="SAM" id="MobiDB-lite"/>
    </source>
</evidence>
<dbReference type="VEuPathDB" id="FungiDB:VP01_100g14"/>
<feature type="compositionally biased region" description="Basic residues" evidence="1">
    <location>
        <begin position="72"/>
        <end position="83"/>
    </location>
</feature>